<proteinExistence type="predicted"/>
<feature type="region of interest" description="Disordered" evidence="1">
    <location>
        <begin position="84"/>
        <end position="109"/>
    </location>
</feature>
<sequence>MYFLEVTGRGVMFSGRDMELLCRWRDEGATAAIICRGIKEAVLSMEEGEPPRGVRSCQGWIEREIESARERASGGHIVAPHEEVAPEPAPAPAPPAPVEEQTAQPAPTNPYEPLLKDVLAKIEAAGQACTEDTLRAAYRDAWRATRALLERDTLPDPYGALAGIEDALADGYFRALDQQKQQAIADAISADDPAGLAMMSPSAREEHLAARRRSFLMREYGLPSLLD</sequence>
<gene>
    <name evidence="2" type="ORF">DN745_01455</name>
</gene>
<evidence type="ECO:0000313" key="2">
    <source>
        <dbReference type="EMBL" id="AWV88069.1"/>
    </source>
</evidence>
<accession>A0A2Z4FGK2</accession>
<evidence type="ECO:0000256" key="1">
    <source>
        <dbReference type="SAM" id="MobiDB-lite"/>
    </source>
</evidence>
<protein>
    <submittedName>
        <fullName evidence="2">Uncharacterized protein</fullName>
    </submittedName>
</protein>
<name>A0A2Z4FGK2_9DELT</name>
<dbReference type="EMBL" id="CP030032">
    <property type="protein sequence ID" value="AWV88069.1"/>
    <property type="molecule type" value="Genomic_DNA"/>
</dbReference>
<feature type="compositionally biased region" description="Pro residues" evidence="1">
    <location>
        <begin position="87"/>
        <end position="97"/>
    </location>
</feature>
<dbReference type="OrthoDB" id="5526558at2"/>
<dbReference type="AlphaFoldDB" id="A0A2Z4FGK2"/>
<evidence type="ECO:0000313" key="3">
    <source>
        <dbReference type="Proteomes" id="UP000249799"/>
    </source>
</evidence>
<keyword evidence="3" id="KW-1185">Reference proteome</keyword>
<organism evidence="2 3">
    <name type="scientific">Bradymonas sediminis</name>
    <dbReference type="NCBI Taxonomy" id="1548548"/>
    <lineage>
        <taxon>Bacteria</taxon>
        <taxon>Deltaproteobacteria</taxon>
        <taxon>Bradymonadales</taxon>
        <taxon>Bradymonadaceae</taxon>
        <taxon>Bradymonas</taxon>
    </lineage>
</organism>
<reference evidence="2 3" key="1">
    <citation type="submission" date="2018-06" db="EMBL/GenBank/DDBJ databases">
        <title>Lujinxingia sediminis gen. nov. sp. nov., a new facultative anaerobic member of the class Deltaproteobacteria, and proposal of Lujinxingaceae fam. nov.</title>
        <authorList>
            <person name="Guo L.-Y."/>
            <person name="Li C.-M."/>
            <person name="Wang S."/>
            <person name="Du Z.-J."/>
        </authorList>
    </citation>
    <scope>NUCLEOTIDE SEQUENCE [LARGE SCALE GENOMIC DNA]</scope>
    <source>
        <strain evidence="2 3">FA350</strain>
    </source>
</reference>
<dbReference type="Proteomes" id="UP000249799">
    <property type="component" value="Chromosome"/>
</dbReference>
<dbReference type="KEGG" id="bsed:DN745_01455"/>